<protein>
    <recommendedName>
        <fullName evidence="4">LuxR family transcriptional regulator</fullName>
    </recommendedName>
</protein>
<evidence type="ECO:0008006" key="4">
    <source>
        <dbReference type="Google" id="ProtNLM"/>
    </source>
</evidence>
<sequence>MKIVLSLSVFASLSLAGAVSAEPVASTHASPLLGSWALDISQMPVPAEARPKAVTITFADAGEGKWTTRVLIVGNDASKRDMTSAYQRNGSAVPIEGDQIEADTVAVATPTPNIMVMAMAKDRHPASTRVYTVSDDGNIMVEEAVTYDDNGMPRIRTNHFSRIRG</sequence>
<dbReference type="EMBL" id="QRGP01000001">
    <property type="protein sequence ID" value="RDV05935.1"/>
    <property type="molecule type" value="Genomic_DNA"/>
</dbReference>
<proteinExistence type="predicted"/>
<dbReference type="OrthoDB" id="7498307at2"/>
<organism evidence="2 3">
    <name type="scientific">Sphingorhabdus pulchriflava</name>
    <dbReference type="NCBI Taxonomy" id="2292257"/>
    <lineage>
        <taxon>Bacteria</taxon>
        <taxon>Pseudomonadati</taxon>
        <taxon>Pseudomonadota</taxon>
        <taxon>Alphaproteobacteria</taxon>
        <taxon>Sphingomonadales</taxon>
        <taxon>Sphingomonadaceae</taxon>
        <taxon>Sphingorhabdus</taxon>
    </lineage>
</organism>
<evidence type="ECO:0000256" key="1">
    <source>
        <dbReference type="SAM" id="SignalP"/>
    </source>
</evidence>
<evidence type="ECO:0000313" key="2">
    <source>
        <dbReference type="EMBL" id="RDV05935.1"/>
    </source>
</evidence>
<comment type="caution">
    <text evidence="2">The sequence shown here is derived from an EMBL/GenBank/DDBJ whole genome shotgun (WGS) entry which is preliminary data.</text>
</comment>
<name>A0A371BEB1_9SPHN</name>
<dbReference type="Proteomes" id="UP000263833">
    <property type="component" value="Unassembled WGS sequence"/>
</dbReference>
<gene>
    <name evidence="2" type="ORF">DXH95_00290</name>
</gene>
<keyword evidence="1" id="KW-0732">Signal</keyword>
<evidence type="ECO:0000313" key="3">
    <source>
        <dbReference type="Proteomes" id="UP000263833"/>
    </source>
</evidence>
<keyword evidence="3" id="KW-1185">Reference proteome</keyword>
<dbReference type="RefSeq" id="WP_115547495.1">
    <property type="nucleotide sequence ID" value="NZ_QRGP01000001.1"/>
</dbReference>
<feature type="chain" id="PRO_5016655898" description="LuxR family transcriptional regulator" evidence="1">
    <location>
        <begin position="22"/>
        <end position="165"/>
    </location>
</feature>
<dbReference type="AlphaFoldDB" id="A0A371BEB1"/>
<accession>A0A371BEB1</accession>
<reference evidence="3" key="1">
    <citation type="submission" date="2018-08" db="EMBL/GenBank/DDBJ databases">
        <authorList>
            <person name="Kim S.-J."/>
            <person name="Jung G.-Y."/>
        </authorList>
    </citation>
    <scope>NUCLEOTIDE SEQUENCE [LARGE SCALE GENOMIC DNA]</scope>
    <source>
        <strain evidence="3">GY_G</strain>
    </source>
</reference>
<feature type="signal peptide" evidence="1">
    <location>
        <begin position="1"/>
        <end position="21"/>
    </location>
</feature>